<proteinExistence type="predicted"/>
<evidence type="ECO:0000256" key="1">
    <source>
        <dbReference type="SAM" id="MobiDB-lite"/>
    </source>
</evidence>
<gene>
    <name evidence="3" type="primary">C2H19orf84</name>
</gene>
<evidence type="ECO:0000313" key="3">
    <source>
        <dbReference type="RefSeq" id="XP_007537017.2"/>
    </source>
</evidence>
<feature type="compositionally biased region" description="Pro residues" evidence="1">
    <location>
        <begin position="20"/>
        <end position="31"/>
    </location>
</feature>
<dbReference type="AlphaFoldDB" id="A0A1S3ALH7"/>
<dbReference type="Proteomes" id="UP001652624">
    <property type="component" value="Chromosome 2"/>
</dbReference>
<protein>
    <submittedName>
        <fullName evidence="3">Uncharacterized protein C19orf84 homolog</fullName>
    </submittedName>
</protein>
<dbReference type="FunCoup" id="A0A1S3ALH7">
    <property type="interactions" value="2"/>
</dbReference>
<reference evidence="2" key="1">
    <citation type="submission" date="2025-05" db="UniProtKB">
        <authorList>
            <consortium name="RefSeq"/>
        </authorList>
    </citation>
    <scope>NUCLEOTIDE SEQUENCE [LARGE SCALE GENOMIC DNA]</scope>
</reference>
<name>A0A1S3ALH7_ERIEU</name>
<organism evidence="2 3">
    <name type="scientific">Erinaceus europaeus</name>
    <name type="common">Western European hedgehog</name>
    <dbReference type="NCBI Taxonomy" id="9365"/>
    <lineage>
        <taxon>Eukaryota</taxon>
        <taxon>Metazoa</taxon>
        <taxon>Chordata</taxon>
        <taxon>Craniata</taxon>
        <taxon>Vertebrata</taxon>
        <taxon>Euteleostomi</taxon>
        <taxon>Mammalia</taxon>
        <taxon>Eutheria</taxon>
        <taxon>Laurasiatheria</taxon>
        <taxon>Eulipotyphla</taxon>
        <taxon>Erinaceidae</taxon>
        <taxon>Erinaceinae</taxon>
        <taxon>Erinaceus</taxon>
    </lineage>
</organism>
<sequence>MEQQQNEGTGSERNNLPLPSAGPPAPFPVLPPSLLGTPDPAHLGLPEGLASVTVPIRLDALSYLLHSALMGAYTLQRSMPSCQCSSQTCCSQPAHSDSPPRGRGRWEPRRRPGRGRGLGQQWWGPGRAEQPERGWVGGSWAGPSTPPMTPTQQGRKEAGGSEPPQDVPPAATATTTTTEDWETEY</sequence>
<feature type="region of interest" description="Disordered" evidence="1">
    <location>
        <begin position="84"/>
        <end position="185"/>
    </location>
</feature>
<dbReference type="InterPro" id="IPR040606">
    <property type="entry name" value="C19orf84"/>
</dbReference>
<dbReference type="OrthoDB" id="9666437at2759"/>
<keyword evidence="2" id="KW-1185">Reference proteome</keyword>
<accession>A0A1S3ALH7</accession>
<dbReference type="Pfam" id="PF17703">
    <property type="entry name" value="C19orf84"/>
    <property type="match status" value="1"/>
</dbReference>
<dbReference type="GeneID" id="103126094"/>
<dbReference type="RefSeq" id="XP_007537017.2">
    <property type="nucleotide sequence ID" value="XM_007536955.2"/>
</dbReference>
<reference evidence="3" key="2">
    <citation type="submission" date="2025-08" db="UniProtKB">
        <authorList>
            <consortium name="RefSeq"/>
        </authorList>
    </citation>
    <scope>IDENTIFICATION</scope>
</reference>
<feature type="compositionally biased region" description="Polar residues" evidence="1">
    <location>
        <begin position="1"/>
        <end position="14"/>
    </location>
</feature>
<dbReference type="eggNOG" id="ENOG502T3QQ">
    <property type="taxonomic scope" value="Eukaryota"/>
</dbReference>
<feature type="compositionally biased region" description="Basic and acidic residues" evidence="1">
    <location>
        <begin position="98"/>
        <end position="110"/>
    </location>
</feature>
<feature type="region of interest" description="Disordered" evidence="1">
    <location>
        <begin position="1"/>
        <end position="33"/>
    </location>
</feature>
<dbReference type="InParanoid" id="A0A1S3ALH7"/>
<evidence type="ECO:0000313" key="2">
    <source>
        <dbReference type="Proteomes" id="UP001652624"/>
    </source>
</evidence>